<evidence type="ECO:0000313" key="3">
    <source>
        <dbReference type="Proteomes" id="UP000629025"/>
    </source>
</evidence>
<keyword evidence="3" id="KW-1185">Reference proteome</keyword>
<dbReference type="Proteomes" id="UP000629025">
    <property type="component" value="Unassembled WGS sequence"/>
</dbReference>
<gene>
    <name evidence="2" type="ORF">GCM10011352_35360</name>
</gene>
<evidence type="ECO:0000313" key="2">
    <source>
        <dbReference type="EMBL" id="GGC06080.1"/>
    </source>
</evidence>
<evidence type="ECO:0000256" key="1">
    <source>
        <dbReference type="SAM" id="SignalP"/>
    </source>
</evidence>
<feature type="chain" id="PRO_5046655768" evidence="1">
    <location>
        <begin position="24"/>
        <end position="151"/>
    </location>
</feature>
<dbReference type="EMBL" id="BMIJ01000007">
    <property type="protein sequence ID" value="GGC06080.1"/>
    <property type="molecule type" value="Genomic_DNA"/>
</dbReference>
<sequence length="151" mass="16496">MLTRLFSSLFISLMLLLPALAEAGQPNFMPSVWGDGMLWGTKGTTELPAPTDRNVQSFDALYVIINNPDAVQFPVSEAAPGNPAYNGGRWFTHTVMWTEEGLEAHDPVPVLTSYEDILFHESLGHLLIVSGSFDGGPAPYFQCPLLPVLAY</sequence>
<dbReference type="RefSeq" id="WP_188750739.1">
    <property type="nucleotide sequence ID" value="NZ_BMIJ01000007.1"/>
</dbReference>
<comment type="caution">
    <text evidence="2">The sequence shown here is derived from an EMBL/GenBank/DDBJ whole genome shotgun (WGS) entry which is preliminary data.</text>
</comment>
<proteinExistence type="predicted"/>
<reference evidence="3" key="1">
    <citation type="journal article" date="2019" name="Int. J. Syst. Evol. Microbiol.">
        <title>The Global Catalogue of Microorganisms (GCM) 10K type strain sequencing project: providing services to taxonomists for standard genome sequencing and annotation.</title>
        <authorList>
            <consortium name="The Broad Institute Genomics Platform"/>
            <consortium name="The Broad Institute Genome Sequencing Center for Infectious Disease"/>
            <person name="Wu L."/>
            <person name="Ma J."/>
        </authorList>
    </citation>
    <scope>NUCLEOTIDE SEQUENCE [LARGE SCALE GENOMIC DNA]</scope>
    <source>
        <strain evidence="3">CGMCC 1.15341</strain>
    </source>
</reference>
<feature type="signal peptide" evidence="1">
    <location>
        <begin position="1"/>
        <end position="23"/>
    </location>
</feature>
<accession>A0ABQ1KNW2</accession>
<protein>
    <submittedName>
        <fullName evidence="2">Uncharacterized protein</fullName>
    </submittedName>
</protein>
<organism evidence="2 3">
    <name type="scientific">Marinobacterium zhoushanense</name>
    <dbReference type="NCBI Taxonomy" id="1679163"/>
    <lineage>
        <taxon>Bacteria</taxon>
        <taxon>Pseudomonadati</taxon>
        <taxon>Pseudomonadota</taxon>
        <taxon>Gammaproteobacteria</taxon>
        <taxon>Oceanospirillales</taxon>
        <taxon>Oceanospirillaceae</taxon>
        <taxon>Marinobacterium</taxon>
    </lineage>
</organism>
<name>A0ABQ1KNW2_9GAMM</name>
<keyword evidence="1" id="KW-0732">Signal</keyword>